<organism evidence="4 5">
    <name type="scientific">Lutibacter agarilyticus</name>
    <dbReference type="NCBI Taxonomy" id="1109740"/>
    <lineage>
        <taxon>Bacteria</taxon>
        <taxon>Pseudomonadati</taxon>
        <taxon>Bacteroidota</taxon>
        <taxon>Flavobacteriia</taxon>
        <taxon>Flavobacteriales</taxon>
        <taxon>Flavobacteriaceae</taxon>
        <taxon>Lutibacter</taxon>
    </lineage>
</organism>
<dbReference type="OrthoDB" id="1044679at2"/>
<feature type="coiled-coil region" evidence="1">
    <location>
        <begin position="352"/>
        <end position="389"/>
    </location>
</feature>
<protein>
    <submittedName>
        <fullName evidence="4">Transcriptional regulator</fullName>
    </submittedName>
</protein>
<dbReference type="AlphaFoldDB" id="A0A238Z9L7"/>
<evidence type="ECO:0000259" key="3">
    <source>
        <dbReference type="Pfam" id="PF19904"/>
    </source>
</evidence>
<dbReference type="InterPro" id="IPR045957">
    <property type="entry name" value="DUF6377"/>
</dbReference>
<dbReference type="RefSeq" id="WP_089382991.1">
    <property type="nucleotide sequence ID" value="NZ_FZNT01000015.1"/>
</dbReference>
<keyword evidence="2" id="KW-1133">Transmembrane helix</keyword>
<dbReference type="Pfam" id="PF19904">
    <property type="entry name" value="DUF6377"/>
    <property type="match status" value="1"/>
</dbReference>
<dbReference type="Proteomes" id="UP000198384">
    <property type="component" value="Unassembled WGS sequence"/>
</dbReference>
<keyword evidence="2" id="KW-0812">Transmembrane</keyword>
<accession>A0A238Z9L7</accession>
<evidence type="ECO:0000256" key="1">
    <source>
        <dbReference type="SAM" id="Coils"/>
    </source>
</evidence>
<gene>
    <name evidence="4" type="ORF">SAMN06265371_1157</name>
</gene>
<keyword evidence="5" id="KW-1185">Reference proteome</keyword>
<evidence type="ECO:0000256" key="2">
    <source>
        <dbReference type="SAM" id="Phobius"/>
    </source>
</evidence>
<feature type="domain" description="DUF6377" evidence="3">
    <location>
        <begin position="255"/>
        <end position="509"/>
    </location>
</feature>
<evidence type="ECO:0000313" key="5">
    <source>
        <dbReference type="Proteomes" id="UP000198384"/>
    </source>
</evidence>
<feature type="transmembrane region" description="Helical" evidence="2">
    <location>
        <begin position="331"/>
        <end position="350"/>
    </location>
</feature>
<dbReference type="EMBL" id="FZNT01000015">
    <property type="protein sequence ID" value="SNR79621.1"/>
    <property type="molecule type" value="Genomic_DNA"/>
</dbReference>
<keyword evidence="1" id="KW-0175">Coiled coil</keyword>
<proteinExistence type="predicted"/>
<evidence type="ECO:0000313" key="4">
    <source>
        <dbReference type="EMBL" id="SNR79621.1"/>
    </source>
</evidence>
<keyword evidence="2" id="KW-0472">Membrane</keyword>
<sequence length="549" mass="64331">MRIVILFIFVFIFKSIYAQKEIDSLLVVLEETMEHRSEYDIQKELHIKNLKDLLIDESLSLEQIYQINATIVSEYEAYSFDETLSYIEQNISIANNLKNLFYIDETKLNLSKLLASSGRYTEAIDVLNQINREKLSDKLLNNYYSTYKKIYLGLSFYSLAKENKERYANYYKAYTDSLFNRLDPSTEEYLAIVETKFRDNRQLLESLKINARRLAMTNIGTRTYSLVTFERSLCHELESNTSEQKKHLILSAISDIKSAVKDNASLTTLALLLFKEDDIKRAHKYINFSFEDADFYNSSLRFILISNILPDITKAYEERSEVQKEKLQKSLIIISILGLILLGTVFYIFIQMKNLRRAKNELLKANQQLKDLNIKLNKTNHKLEKLYDDLSESSLVKEHYIGTFLNIHSNYIDKLDAYRKMVKKHIVTKKVADLFEKTKTNQLIQEELKLFYKNFDDTFLHIYPNFVEKLNDLLVEEGKVTLKNKECLNTELRIFALIRLGITDSSKIAKLLRYSVNTIYNYRVKIKNNAAVPRDNFENEVMKIGASKK</sequence>
<reference evidence="4 5" key="1">
    <citation type="submission" date="2017-06" db="EMBL/GenBank/DDBJ databases">
        <authorList>
            <person name="Kim H.J."/>
            <person name="Triplett B.A."/>
        </authorList>
    </citation>
    <scope>NUCLEOTIDE SEQUENCE [LARGE SCALE GENOMIC DNA]</scope>
    <source>
        <strain evidence="4 5">DSM 29150</strain>
    </source>
</reference>
<name>A0A238Z9L7_9FLAO</name>